<dbReference type="Proteomes" id="UP000019473">
    <property type="component" value="Unassembled WGS sequence"/>
</dbReference>
<comment type="caution">
    <text evidence="2">The sequence shown here is derived from an EMBL/GenBank/DDBJ whole genome shotgun (WGS) entry which is preliminary data.</text>
</comment>
<keyword evidence="3" id="KW-1185">Reference proteome</keyword>
<feature type="compositionally biased region" description="Polar residues" evidence="1">
    <location>
        <begin position="162"/>
        <end position="171"/>
    </location>
</feature>
<sequence>MPRECPPVFAVRPTNRVSQRRVVSPPPPINSHRRLLLPTRLGRPGRLTIRDISRFPPISFSPPAVKTIRPVFPLVAKRSTLATTSTVLQPTRVKYTGGLSVQELLRLPPVLLSPHQISHVAKLPPFPRTPSVQREELHPQLPAIPTNPSVNSVRRVRVTKGSRFQHSTGSRATSSSDKFPSASSALSFGSSPGDTVSRCWCSPSQQSSVSTQDTQSTPQEATAPHPLPQQILAILQGSANSSPPSPLSPASARPDLPWVCDVPGCLAHSAGQQSPCSGDLTTDGPRVRQVHTGKEDDDNNASHTGPFESSFPQALFQQFLGAMKAAGTRKPPSASPSDRKSPPGDFVTDKFDPDTGVVEDSFDSVYTPGDVSESPVPDSPTGSVICFRTEPAFRHYTALEPAASPGFFACCGQILDTAVTKVASWVRSWF</sequence>
<accession>W9VXK6</accession>
<protein>
    <submittedName>
        <fullName evidence="2">Uncharacterized protein</fullName>
    </submittedName>
</protein>
<feature type="region of interest" description="Disordered" evidence="1">
    <location>
        <begin position="325"/>
        <end position="381"/>
    </location>
</feature>
<feature type="compositionally biased region" description="Polar residues" evidence="1">
    <location>
        <begin position="270"/>
        <end position="280"/>
    </location>
</feature>
<dbReference type="OrthoDB" id="4120592at2759"/>
<gene>
    <name evidence="2" type="ORF">A1O7_07783</name>
</gene>
<dbReference type="EMBL" id="AMGW01000005">
    <property type="protein sequence ID" value="EXJ57435.1"/>
    <property type="molecule type" value="Genomic_DNA"/>
</dbReference>
<dbReference type="VEuPathDB" id="FungiDB:A1O7_07783"/>
<evidence type="ECO:0000256" key="1">
    <source>
        <dbReference type="SAM" id="MobiDB-lite"/>
    </source>
</evidence>
<name>W9VXK6_9EURO</name>
<feature type="compositionally biased region" description="Basic and acidic residues" evidence="1">
    <location>
        <begin position="337"/>
        <end position="353"/>
    </location>
</feature>
<proteinExistence type="predicted"/>
<feature type="compositionally biased region" description="Low complexity" evidence="1">
    <location>
        <begin position="172"/>
        <end position="193"/>
    </location>
</feature>
<evidence type="ECO:0000313" key="3">
    <source>
        <dbReference type="Proteomes" id="UP000019473"/>
    </source>
</evidence>
<dbReference type="HOGENOM" id="CLU_036205_0_0_1"/>
<feature type="region of interest" description="Disordered" evidence="1">
    <location>
        <begin position="270"/>
        <end position="308"/>
    </location>
</feature>
<feature type="region of interest" description="Disordered" evidence="1">
    <location>
        <begin position="160"/>
        <end position="223"/>
    </location>
</feature>
<evidence type="ECO:0000313" key="2">
    <source>
        <dbReference type="EMBL" id="EXJ57435.1"/>
    </source>
</evidence>
<dbReference type="AlphaFoldDB" id="W9VXK6"/>
<organism evidence="2 3">
    <name type="scientific">Cladophialophora yegresii CBS 114405</name>
    <dbReference type="NCBI Taxonomy" id="1182544"/>
    <lineage>
        <taxon>Eukaryota</taxon>
        <taxon>Fungi</taxon>
        <taxon>Dikarya</taxon>
        <taxon>Ascomycota</taxon>
        <taxon>Pezizomycotina</taxon>
        <taxon>Eurotiomycetes</taxon>
        <taxon>Chaetothyriomycetidae</taxon>
        <taxon>Chaetothyriales</taxon>
        <taxon>Herpotrichiellaceae</taxon>
        <taxon>Cladophialophora</taxon>
    </lineage>
</organism>
<dbReference type="STRING" id="1182544.W9VXK6"/>
<dbReference type="GeneID" id="19182354"/>
<feature type="compositionally biased region" description="Low complexity" evidence="1">
    <location>
        <begin position="202"/>
        <end position="219"/>
    </location>
</feature>
<dbReference type="RefSeq" id="XP_007759969.1">
    <property type="nucleotide sequence ID" value="XM_007761779.1"/>
</dbReference>
<reference evidence="2 3" key="1">
    <citation type="submission" date="2013-03" db="EMBL/GenBank/DDBJ databases">
        <title>The Genome Sequence of Cladophialophora yegresii CBS 114405.</title>
        <authorList>
            <consortium name="The Broad Institute Genomics Platform"/>
            <person name="Cuomo C."/>
            <person name="de Hoog S."/>
            <person name="Gorbushina A."/>
            <person name="Walker B."/>
            <person name="Young S.K."/>
            <person name="Zeng Q."/>
            <person name="Gargeya S."/>
            <person name="Fitzgerald M."/>
            <person name="Haas B."/>
            <person name="Abouelleil A."/>
            <person name="Allen A.W."/>
            <person name="Alvarado L."/>
            <person name="Arachchi H.M."/>
            <person name="Berlin A.M."/>
            <person name="Chapman S.B."/>
            <person name="Gainer-Dewar J."/>
            <person name="Goldberg J."/>
            <person name="Griggs A."/>
            <person name="Gujja S."/>
            <person name="Hansen M."/>
            <person name="Howarth C."/>
            <person name="Imamovic A."/>
            <person name="Ireland A."/>
            <person name="Larimer J."/>
            <person name="McCowan C."/>
            <person name="Murphy C."/>
            <person name="Pearson M."/>
            <person name="Poon T.W."/>
            <person name="Priest M."/>
            <person name="Roberts A."/>
            <person name="Saif S."/>
            <person name="Shea T."/>
            <person name="Sisk P."/>
            <person name="Sykes S."/>
            <person name="Wortman J."/>
            <person name="Nusbaum C."/>
            <person name="Birren B."/>
        </authorList>
    </citation>
    <scope>NUCLEOTIDE SEQUENCE [LARGE SCALE GENOMIC DNA]</scope>
    <source>
        <strain evidence="2 3">CBS 114405</strain>
    </source>
</reference>